<evidence type="ECO:0000256" key="14">
    <source>
        <dbReference type="ARBA" id="ARBA00022824"/>
    </source>
</evidence>
<evidence type="ECO:0000256" key="1">
    <source>
        <dbReference type="ARBA" id="ARBA00001143"/>
    </source>
</evidence>
<dbReference type="GO" id="GO:0005789">
    <property type="term" value="C:endoplasmic reticulum membrane"/>
    <property type="evidence" value="ECO:0007669"/>
    <property type="project" value="UniProtKB-SubCell"/>
</dbReference>
<dbReference type="RefSeq" id="XP_019852645.1">
    <property type="nucleotide sequence ID" value="XM_019997086.1"/>
</dbReference>
<dbReference type="SUPFAM" id="SSF48264">
    <property type="entry name" value="Cytochrome P450"/>
    <property type="match status" value="1"/>
</dbReference>
<dbReference type="PANTHER" id="PTHR24302:SF47">
    <property type="entry name" value="CYTOCHROME P450"/>
    <property type="match status" value="1"/>
</dbReference>
<keyword evidence="17 34" id="KW-0560">Oxidoreductase</keyword>
<evidence type="ECO:0000256" key="12">
    <source>
        <dbReference type="ARBA" id="ARBA00022692"/>
    </source>
</evidence>
<keyword evidence="16" id="KW-1133">Transmembrane helix</keyword>
<dbReference type="GO" id="GO:0020037">
    <property type="term" value="F:heme binding"/>
    <property type="evidence" value="ECO:0007669"/>
    <property type="project" value="InterPro"/>
</dbReference>
<keyword evidence="24" id="KW-0456">Lyase</keyword>
<dbReference type="Pfam" id="PF00067">
    <property type="entry name" value="p450"/>
    <property type="match status" value="1"/>
</dbReference>
<dbReference type="Proteomes" id="UP000007879">
    <property type="component" value="Unassembled WGS sequence"/>
</dbReference>
<dbReference type="InterPro" id="IPR050705">
    <property type="entry name" value="Cytochrome_P450_3A"/>
</dbReference>
<dbReference type="GO" id="GO:0106256">
    <property type="term" value="F:hydroperoxy icosatetraenoate dehydratase activity"/>
    <property type="evidence" value="ECO:0007669"/>
    <property type="project" value="UniProtKB-EC"/>
</dbReference>
<evidence type="ECO:0000256" key="29">
    <source>
        <dbReference type="ARBA" id="ARBA00038872"/>
    </source>
</evidence>
<comment type="function">
    <text evidence="32">Catalyzes the conversion of prostaglandin H2 (PGH2) to thromboxane A2 (TXA2), a potent inducer of blood vessel constriction and platelet aggregation. Also cleaves PGH2 to 12-hydroxy-heptadecatrienoicacid (12-HHT) and malondialdehyde, which is known to act as a mediator of DNA damage. 12-HHT and malondialdehyde are formed stoichiometrically in the same amounts as TXA2. Additionally, displays dehydratase activity, toward (15S)-hydroperoxy-(5Z,8Z,11Z,13E)-eicosatetraenoate (15(S)-HPETE) producing 15-KETE and 15-HETE.</text>
</comment>
<dbReference type="InterPro" id="IPR036396">
    <property type="entry name" value="Cyt_P450_sf"/>
</dbReference>
<sequence>MWITLLSLASLLLLYCWYFFCYAPYRVLKRLGITHPPVRPFMGNALQVLKLGYNDLLTKWINENGKVFGYYIGAKVHIVVADLDILKVITVKESDKFIDTDKEPDVMNQVRKNIKLGSGLVFEKDEEWKRVRRIVSPTFSIKKLKQMMPLVERNCDILNTVFDGISNTGQSVNIHKIFGQFSLQTMLAVAFGSEVNLLKGEGSLLTDAAAGFFGSLSDSFFTWENIFSSHFPILMKYASVMVAKYVPLASHMKNINDASMEILKSRREQVESGSEKLKDFIQLLMDARADESSDEESSNKENMLNDLQIAGVCFDFMVGGYETTANALACTSYLLSLNPDEQERLCEAIDNYYQENEDASLYDASQNIPYLDWVIQEALCMHPAASYRPRLCNETCTINGVTFLKGAKVMIPIQYLHYSPEHWEEPDAFKPSRFSPEGKEGRNPLSHIPFGWGPRSCIGMRFALMEAKACLVSILRKYRFERSPDTQIPLMKKQGLTQSPKDGIFLRIIKA</sequence>
<proteinExistence type="inferred from homology"/>
<keyword evidence="14" id="KW-0256">Endoplasmic reticulum</keyword>
<accession>A0AAN0J6H8</accession>
<comment type="cofactor">
    <cofactor evidence="3 33">
        <name>heme</name>
        <dbReference type="ChEBI" id="CHEBI:30413"/>
    </cofactor>
</comment>
<dbReference type="GO" id="GO:0008395">
    <property type="term" value="F:steroid hydroxylase activity"/>
    <property type="evidence" value="ECO:0007669"/>
    <property type="project" value="TreeGrafter"/>
</dbReference>
<comment type="catalytic activity">
    <reaction evidence="2">
        <text>a hydroperoxyeicosatetraenoate = an oxoeicosatetraenoate + H2O</text>
        <dbReference type="Rhea" id="RHEA:55556"/>
        <dbReference type="ChEBI" id="CHEBI:15377"/>
        <dbReference type="ChEBI" id="CHEBI:59720"/>
        <dbReference type="ChEBI" id="CHEBI:131859"/>
        <dbReference type="EC" id="4.2.1.152"/>
    </reaction>
    <physiologicalReaction direction="left-to-right" evidence="2">
        <dbReference type="Rhea" id="RHEA:55557"/>
    </physiologicalReaction>
</comment>
<keyword evidence="22" id="KW-0275">Fatty acid biosynthesis</keyword>
<dbReference type="AlphaFoldDB" id="A0AAN0J6H8"/>
<keyword evidence="13 33" id="KW-0479">Metal-binding</keyword>
<evidence type="ECO:0000256" key="27">
    <source>
        <dbReference type="ARBA" id="ARBA00036424"/>
    </source>
</evidence>
<dbReference type="PANTHER" id="PTHR24302">
    <property type="entry name" value="CYTOCHROME P450 FAMILY 3"/>
    <property type="match status" value="1"/>
</dbReference>
<evidence type="ECO:0000256" key="5">
    <source>
        <dbReference type="ARBA" id="ARBA00010617"/>
    </source>
</evidence>
<dbReference type="InterPro" id="IPR001128">
    <property type="entry name" value="Cyt_P450"/>
</dbReference>
<evidence type="ECO:0000256" key="11">
    <source>
        <dbReference type="ARBA" id="ARBA00022617"/>
    </source>
</evidence>
<keyword evidence="20" id="KW-0443">Lipid metabolism</keyword>
<organism evidence="35 36">
    <name type="scientific">Amphimedon queenslandica</name>
    <name type="common">Sponge</name>
    <dbReference type="NCBI Taxonomy" id="400682"/>
    <lineage>
        <taxon>Eukaryota</taxon>
        <taxon>Metazoa</taxon>
        <taxon>Porifera</taxon>
        <taxon>Demospongiae</taxon>
        <taxon>Heteroscleromorpha</taxon>
        <taxon>Haplosclerida</taxon>
        <taxon>Niphatidae</taxon>
        <taxon>Amphimedon</taxon>
    </lineage>
</organism>
<evidence type="ECO:0000256" key="33">
    <source>
        <dbReference type="PIRSR" id="PIRSR602401-1"/>
    </source>
</evidence>
<keyword evidence="15" id="KW-0276">Fatty acid metabolism</keyword>
<keyword evidence="21" id="KW-0472">Membrane</keyword>
<keyword evidence="9" id="KW-0444">Lipid biosynthesis</keyword>
<dbReference type="FunFam" id="1.10.630.10:FF:000182">
    <property type="entry name" value="Cytochrome P450 3A4"/>
    <property type="match status" value="1"/>
</dbReference>
<protein>
    <recommendedName>
        <fullName evidence="30">Thromboxane-A synthase</fullName>
        <ecNumber evidence="7">4.2.1.152</ecNumber>
        <ecNumber evidence="29">5.3.99.5</ecNumber>
    </recommendedName>
    <alternativeName>
        <fullName evidence="31">Cytochrome P450 5A1</fullName>
    </alternativeName>
    <alternativeName>
        <fullName evidence="25">Hydroperoxy icosatetraenoate dehydratase</fullName>
    </alternativeName>
</protein>
<evidence type="ECO:0000256" key="2">
    <source>
        <dbReference type="ARBA" id="ARBA00001719"/>
    </source>
</evidence>
<evidence type="ECO:0000256" key="16">
    <source>
        <dbReference type="ARBA" id="ARBA00022989"/>
    </source>
</evidence>
<evidence type="ECO:0000256" key="4">
    <source>
        <dbReference type="ARBA" id="ARBA00004477"/>
    </source>
</evidence>
<evidence type="ECO:0000256" key="18">
    <source>
        <dbReference type="ARBA" id="ARBA00023004"/>
    </source>
</evidence>
<keyword evidence="36" id="KW-1185">Reference proteome</keyword>
<keyword evidence="18 33" id="KW-0408">Iron</keyword>
<evidence type="ECO:0000256" key="9">
    <source>
        <dbReference type="ARBA" id="ARBA00022516"/>
    </source>
</evidence>
<evidence type="ECO:0000313" key="35">
    <source>
        <dbReference type="EnsemblMetazoa" id="XP_019852645.1"/>
    </source>
</evidence>
<dbReference type="GO" id="GO:0006633">
    <property type="term" value="P:fatty acid biosynthetic process"/>
    <property type="evidence" value="ECO:0007669"/>
    <property type="project" value="UniProtKB-KW"/>
</dbReference>
<keyword evidence="10" id="KW-0643">Prostaglandin biosynthesis</keyword>
<evidence type="ECO:0000256" key="22">
    <source>
        <dbReference type="ARBA" id="ARBA00023160"/>
    </source>
</evidence>
<evidence type="ECO:0000256" key="21">
    <source>
        <dbReference type="ARBA" id="ARBA00023136"/>
    </source>
</evidence>
<keyword evidence="23" id="KW-0413">Isomerase</keyword>
<feature type="binding site" description="axial binding residue" evidence="33">
    <location>
        <position position="457"/>
    </location>
    <ligand>
        <name>heme</name>
        <dbReference type="ChEBI" id="CHEBI:30413"/>
    </ligand>
    <ligandPart>
        <name>Fe</name>
        <dbReference type="ChEBI" id="CHEBI:18248"/>
    </ligandPart>
</feature>
<comment type="subunit">
    <text evidence="6">Monomer.</text>
</comment>
<dbReference type="GeneID" id="100633087"/>
<dbReference type="EnsemblMetazoa" id="XM_019997086.1">
    <property type="protein sequence ID" value="XP_019852645.1"/>
    <property type="gene ID" value="LOC100633087"/>
</dbReference>
<evidence type="ECO:0000256" key="6">
    <source>
        <dbReference type="ARBA" id="ARBA00011245"/>
    </source>
</evidence>
<name>A0AAN0J6H8_AMPQE</name>
<evidence type="ECO:0000256" key="8">
    <source>
        <dbReference type="ARBA" id="ARBA00022501"/>
    </source>
</evidence>
<keyword evidence="8" id="KW-0644">Prostaglandin metabolism</keyword>
<evidence type="ECO:0000256" key="25">
    <source>
        <dbReference type="ARBA" id="ARBA00033404"/>
    </source>
</evidence>
<dbReference type="PROSITE" id="PS00086">
    <property type="entry name" value="CYTOCHROME_P450"/>
    <property type="match status" value="1"/>
</dbReference>
<dbReference type="PRINTS" id="PR00385">
    <property type="entry name" value="P450"/>
</dbReference>
<evidence type="ECO:0000256" key="30">
    <source>
        <dbReference type="ARBA" id="ARBA00040834"/>
    </source>
</evidence>
<dbReference type="InterPro" id="IPR017972">
    <property type="entry name" value="Cyt_P450_CS"/>
</dbReference>
<dbReference type="CDD" id="cd11055">
    <property type="entry name" value="CYP3A-like"/>
    <property type="match status" value="1"/>
</dbReference>
<evidence type="ECO:0000256" key="13">
    <source>
        <dbReference type="ARBA" id="ARBA00022723"/>
    </source>
</evidence>
<evidence type="ECO:0000256" key="23">
    <source>
        <dbReference type="ARBA" id="ARBA00023235"/>
    </source>
</evidence>
<comment type="subcellular location">
    <subcellularLocation>
        <location evidence="4">Endoplasmic reticulum membrane</location>
        <topology evidence="4">Multi-pass membrane protein</topology>
    </subcellularLocation>
</comment>
<comment type="similarity">
    <text evidence="5 34">Belongs to the cytochrome P450 family.</text>
</comment>
<dbReference type="GO" id="GO:0004796">
    <property type="term" value="F:thromboxane-A synthase activity"/>
    <property type="evidence" value="ECO:0007669"/>
    <property type="project" value="UniProtKB-EC"/>
</dbReference>
<evidence type="ECO:0000256" key="7">
    <source>
        <dbReference type="ARBA" id="ARBA00013084"/>
    </source>
</evidence>
<evidence type="ECO:0000256" key="19">
    <source>
        <dbReference type="ARBA" id="ARBA00023033"/>
    </source>
</evidence>
<evidence type="ECO:0000313" key="36">
    <source>
        <dbReference type="Proteomes" id="UP000007879"/>
    </source>
</evidence>
<evidence type="ECO:0000256" key="3">
    <source>
        <dbReference type="ARBA" id="ARBA00001971"/>
    </source>
</evidence>
<comment type="catalytic activity">
    <reaction evidence="26">
        <text>(15S)-hydroperoxy-(5Z,8Z,11Z,13E)-eicosatetraenoate + AH2 = (15S)-hydroxy-(5Z,8Z,11Z,13E)-eicosatetraenoate + A + H2O</text>
        <dbReference type="Rhea" id="RHEA:48856"/>
        <dbReference type="ChEBI" id="CHEBI:13193"/>
        <dbReference type="ChEBI" id="CHEBI:15377"/>
        <dbReference type="ChEBI" id="CHEBI:17499"/>
        <dbReference type="ChEBI" id="CHEBI:57409"/>
        <dbReference type="ChEBI" id="CHEBI:57446"/>
    </reaction>
    <physiologicalReaction direction="left-to-right" evidence="26">
        <dbReference type="Rhea" id="RHEA:48857"/>
    </physiologicalReaction>
</comment>
<comment type="catalytic activity">
    <reaction evidence="1">
        <text>(15S)-hydroperoxy-(5Z,8Z,11Z,13E)-eicosatetraenoate = 15-oxo-(5Z,8Z,11Z,13E)-eicosatetraenoate + H2O</text>
        <dbReference type="Rhea" id="RHEA:48636"/>
        <dbReference type="ChEBI" id="CHEBI:15377"/>
        <dbReference type="ChEBI" id="CHEBI:57410"/>
        <dbReference type="ChEBI" id="CHEBI:57446"/>
    </reaction>
    <physiologicalReaction direction="left-to-right" evidence="1">
        <dbReference type="Rhea" id="RHEA:48637"/>
    </physiologicalReaction>
</comment>
<dbReference type="EC" id="4.2.1.152" evidence="7"/>
<evidence type="ECO:0000256" key="26">
    <source>
        <dbReference type="ARBA" id="ARBA00036380"/>
    </source>
</evidence>
<evidence type="ECO:0000256" key="28">
    <source>
        <dbReference type="ARBA" id="ARBA00036475"/>
    </source>
</evidence>
<dbReference type="PRINTS" id="PR00463">
    <property type="entry name" value="EP450I"/>
</dbReference>
<reference evidence="35" key="2">
    <citation type="submission" date="2024-06" db="UniProtKB">
        <authorList>
            <consortium name="EnsemblMetazoa"/>
        </authorList>
    </citation>
    <scope>IDENTIFICATION</scope>
</reference>
<comment type="catalytic activity">
    <reaction evidence="28">
        <text>prostaglandin H2 = thromboxane A2</text>
        <dbReference type="Rhea" id="RHEA:17137"/>
        <dbReference type="ChEBI" id="CHEBI:57405"/>
        <dbReference type="ChEBI" id="CHEBI:57445"/>
        <dbReference type="EC" id="5.3.99.5"/>
    </reaction>
    <physiologicalReaction direction="left-to-right" evidence="28">
        <dbReference type="Rhea" id="RHEA:17138"/>
    </physiologicalReaction>
</comment>
<keyword evidence="12" id="KW-0812">Transmembrane</keyword>
<evidence type="ECO:0000256" key="34">
    <source>
        <dbReference type="RuleBase" id="RU000461"/>
    </source>
</evidence>
<comment type="catalytic activity">
    <reaction evidence="27">
        <text>prostaglandin H2 = (12S)-hydroxy-(5Z,8E,10E)-heptadecatrienoate + malonaldehyde</text>
        <dbReference type="Rhea" id="RHEA:48644"/>
        <dbReference type="ChEBI" id="CHEBI:57405"/>
        <dbReference type="ChEBI" id="CHEBI:90694"/>
        <dbReference type="ChEBI" id="CHEBI:566274"/>
    </reaction>
</comment>
<evidence type="ECO:0000256" key="10">
    <source>
        <dbReference type="ARBA" id="ARBA00022585"/>
    </source>
</evidence>
<reference evidence="36" key="1">
    <citation type="journal article" date="2010" name="Nature">
        <title>The Amphimedon queenslandica genome and the evolution of animal complexity.</title>
        <authorList>
            <person name="Srivastava M."/>
            <person name="Simakov O."/>
            <person name="Chapman J."/>
            <person name="Fahey B."/>
            <person name="Gauthier M.E."/>
            <person name="Mitros T."/>
            <person name="Richards G.S."/>
            <person name="Conaco C."/>
            <person name="Dacre M."/>
            <person name="Hellsten U."/>
            <person name="Larroux C."/>
            <person name="Putnam N.H."/>
            <person name="Stanke M."/>
            <person name="Adamska M."/>
            <person name="Darling A."/>
            <person name="Degnan S.M."/>
            <person name="Oakley T.H."/>
            <person name="Plachetzki D.C."/>
            <person name="Zhai Y."/>
            <person name="Adamski M."/>
            <person name="Calcino A."/>
            <person name="Cummins S.F."/>
            <person name="Goodstein D.M."/>
            <person name="Harris C."/>
            <person name="Jackson D.J."/>
            <person name="Leys S.P."/>
            <person name="Shu S."/>
            <person name="Woodcroft B.J."/>
            <person name="Vervoort M."/>
            <person name="Kosik K.S."/>
            <person name="Manning G."/>
            <person name="Degnan B.M."/>
            <person name="Rokhsar D.S."/>
        </authorList>
    </citation>
    <scope>NUCLEOTIDE SEQUENCE [LARGE SCALE GENOMIC DNA]</scope>
</reference>
<dbReference type="Gene3D" id="1.10.630.10">
    <property type="entry name" value="Cytochrome P450"/>
    <property type="match status" value="1"/>
</dbReference>
<evidence type="ECO:0000256" key="32">
    <source>
        <dbReference type="ARBA" id="ARBA00054825"/>
    </source>
</evidence>
<evidence type="ECO:0000256" key="15">
    <source>
        <dbReference type="ARBA" id="ARBA00022832"/>
    </source>
</evidence>
<evidence type="ECO:0000256" key="17">
    <source>
        <dbReference type="ARBA" id="ARBA00023002"/>
    </source>
</evidence>
<evidence type="ECO:0000256" key="24">
    <source>
        <dbReference type="ARBA" id="ARBA00023239"/>
    </source>
</evidence>
<keyword evidence="19 34" id="KW-0503">Monooxygenase</keyword>
<evidence type="ECO:0000256" key="31">
    <source>
        <dbReference type="ARBA" id="ARBA00042726"/>
    </source>
</evidence>
<dbReference type="EC" id="5.3.99.5" evidence="29"/>
<dbReference type="InterPro" id="IPR002401">
    <property type="entry name" value="Cyt_P450_E_grp-I"/>
</dbReference>
<dbReference type="GO" id="GO:0016705">
    <property type="term" value="F:oxidoreductase activity, acting on paired donors, with incorporation or reduction of molecular oxygen"/>
    <property type="evidence" value="ECO:0007669"/>
    <property type="project" value="InterPro"/>
</dbReference>
<keyword evidence="11 33" id="KW-0349">Heme</keyword>
<evidence type="ECO:0000256" key="20">
    <source>
        <dbReference type="ARBA" id="ARBA00023098"/>
    </source>
</evidence>
<dbReference type="GO" id="GO:0005506">
    <property type="term" value="F:iron ion binding"/>
    <property type="evidence" value="ECO:0007669"/>
    <property type="project" value="InterPro"/>
</dbReference>